<dbReference type="HOGENOM" id="CLU_1655042_0_0_1"/>
<evidence type="ECO:0000256" key="1">
    <source>
        <dbReference type="SAM" id="MobiDB-lite"/>
    </source>
</evidence>
<reference evidence="2 3" key="1">
    <citation type="journal article" date="2005" name="PLoS Biol.">
        <title>The genomes of Oryza sativa: a history of duplications.</title>
        <authorList>
            <person name="Yu J."/>
            <person name="Wang J."/>
            <person name="Lin W."/>
            <person name="Li S."/>
            <person name="Li H."/>
            <person name="Zhou J."/>
            <person name="Ni P."/>
            <person name="Dong W."/>
            <person name="Hu S."/>
            <person name="Zeng C."/>
            <person name="Zhang J."/>
            <person name="Zhang Y."/>
            <person name="Li R."/>
            <person name="Xu Z."/>
            <person name="Li S."/>
            <person name="Li X."/>
            <person name="Zheng H."/>
            <person name="Cong L."/>
            <person name="Lin L."/>
            <person name="Yin J."/>
            <person name="Geng J."/>
            <person name="Li G."/>
            <person name="Shi J."/>
            <person name="Liu J."/>
            <person name="Lv H."/>
            <person name="Li J."/>
            <person name="Wang J."/>
            <person name="Deng Y."/>
            <person name="Ran L."/>
            <person name="Shi X."/>
            <person name="Wang X."/>
            <person name="Wu Q."/>
            <person name="Li C."/>
            <person name="Ren X."/>
            <person name="Wang J."/>
            <person name="Wang X."/>
            <person name="Li D."/>
            <person name="Liu D."/>
            <person name="Zhang X."/>
            <person name="Ji Z."/>
            <person name="Zhao W."/>
            <person name="Sun Y."/>
            <person name="Zhang Z."/>
            <person name="Bao J."/>
            <person name="Han Y."/>
            <person name="Dong L."/>
            <person name="Ji J."/>
            <person name="Chen P."/>
            <person name="Wu S."/>
            <person name="Liu J."/>
            <person name="Xiao Y."/>
            <person name="Bu D."/>
            <person name="Tan J."/>
            <person name="Yang L."/>
            <person name="Ye C."/>
            <person name="Zhang J."/>
            <person name="Xu J."/>
            <person name="Zhou Y."/>
            <person name="Yu Y."/>
            <person name="Zhang B."/>
            <person name="Zhuang S."/>
            <person name="Wei H."/>
            <person name="Liu B."/>
            <person name="Lei M."/>
            <person name="Yu H."/>
            <person name="Li Y."/>
            <person name="Xu H."/>
            <person name="Wei S."/>
            <person name="He X."/>
            <person name="Fang L."/>
            <person name="Zhang Z."/>
            <person name="Zhang Y."/>
            <person name="Huang X."/>
            <person name="Su Z."/>
            <person name="Tong W."/>
            <person name="Li J."/>
            <person name="Tong Z."/>
            <person name="Li S."/>
            <person name="Ye J."/>
            <person name="Wang L."/>
            <person name="Fang L."/>
            <person name="Lei T."/>
            <person name="Chen C."/>
            <person name="Chen H."/>
            <person name="Xu Z."/>
            <person name="Li H."/>
            <person name="Huang H."/>
            <person name="Zhang F."/>
            <person name="Xu H."/>
            <person name="Li N."/>
            <person name="Zhao C."/>
            <person name="Li S."/>
            <person name="Dong L."/>
            <person name="Huang Y."/>
            <person name="Li L."/>
            <person name="Xi Y."/>
            <person name="Qi Q."/>
            <person name="Li W."/>
            <person name="Zhang B."/>
            <person name="Hu W."/>
            <person name="Zhang Y."/>
            <person name="Tian X."/>
            <person name="Jiao Y."/>
            <person name="Liang X."/>
            <person name="Jin J."/>
            <person name="Gao L."/>
            <person name="Zheng W."/>
            <person name="Hao B."/>
            <person name="Liu S."/>
            <person name="Wang W."/>
            <person name="Yuan L."/>
            <person name="Cao M."/>
            <person name="McDermott J."/>
            <person name="Samudrala R."/>
            <person name="Wang J."/>
            <person name="Wong G.K."/>
            <person name="Yang H."/>
        </authorList>
    </citation>
    <scope>NUCLEOTIDE SEQUENCE [LARGE SCALE GENOMIC DNA]</scope>
    <source>
        <strain evidence="3">cv. 93-11</strain>
    </source>
</reference>
<dbReference type="AlphaFoldDB" id="A2WMJ5"/>
<proteinExistence type="predicted"/>
<dbReference type="Gramene" id="BGIOSGA002053-TA">
    <property type="protein sequence ID" value="BGIOSGA002053-PA"/>
    <property type="gene ID" value="BGIOSGA002053"/>
</dbReference>
<name>A2WMJ5_ORYSI</name>
<evidence type="ECO:0000313" key="2">
    <source>
        <dbReference type="EMBL" id="EAY73191.1"/>
    </source>
</evidence>
<feature type="compositionally biased region" description="Basic residues" evidence="1">
    <location>
        <begin position="97"/>
        <end position="106"/>
    </location>
</feature>
<feature type="region of interest" description="Disordered" evidence="1">
    <location>
        <begin position="35"/>
        <end position="131"/>
    </location>
</feature>
<keyword evidence="3" id="KW-1185">Reference proteome</keyword>
<dbReference type="EMBL" id="CM000126">
    <property type="protein sequence ID" value="EAY73191.1"/>
    <property type="molecule type" value="Genomic_DNA"/>
</dbReference>
<dbReference type="Proteomes" id="UP000007015">
    <property type="component" value="Chromosome 1"/>
</dbReference>
<accession>A2WMJ5</accession>
<protein>
    <submittedName>
        <fullName evidence="2">Uncharacterized protein</fullName>
    </submittedName>
</protein>
<gene>
    <name evidence="2" type="ORF">OsI_01064</name>
</gene>
<organism evidence="2 3">
    <name type="scientific">Oryza sativa subsp. indica</name>
    <name type="common">Rice</name>
    <dbReference type="NCBI Taxonomy" id="39946"/>
    <lineage>
        <taxon>Eukaryota</taxon>
        <taxon>Viridiplantae</taxon>
        <taxon>Streptophyta</taxon>
        <taxon>Embryophyta</taxon>
        <taxon>Tracheophyta</taxon>
        <taxon>Spermatophyta</taxon>
        <taxon>Magnoliopsida</taxon>
        <taxon>Liliopsida</taxon>
        <taxon>Poales</taxon>
        <taxon>Poaceae</taxon>
        <taxon>BOP clade</taxon>
        <taxon>Oryzoideae</taxon>
        <taxon>Oryzeae</taxon>
        <taxon>Oryzinae</taxon>
        <taxon>Oryza</taxon>
        <taxon>Oryza sativa</taxon>
    </lineage>
</organism>
<sequence length="160" mass="16506">MDKFAAKISNVSDYPGQDGYCVIAQDLMALESQTLSGGSDRHLGNSSTQLNPLHTGEPGNEEDAAATSPANGSRQGERQPPHLRLTSWPRGSIASPCHRRCRRKKAAGGGTPGAAGASSTAVRPRRRGVPDMPVVCGREIRVALAGAAVGASGGPVPVNE</sequence>
<evidence type="ECO:0000313" key="3">
    <source>
        <dbReference type="Proteomes" id="UP000007015"/>
    </source>
</evidence>